<proteinExistence type="predicted"/>
<dbReference type="Proteomes" id="UP000887576">
    <property type="component" value="Unplaced"/>
</dbReference>
<sequence>MWNNWNLISNLPIQGLGDTLNGFHLFLEEHDCLFLPWGGSVRDLVLGRPVADVDGQITCDPKDLKLFCEEKYGSDNCHHHHRGSYKLIVGNLNVKAETPFVEPLDLAHWNTTFEVKKAQFEYSANALAYFPVKNLLFDVSGTALKDICGKVIRIPAQPTFWDEWSDENSMNKLLRYWTLRSKGFKPFGPKIRSFIISKLEKHFVEKKALSFACHKAKQALFEAGSRFQEIYKKRQIVFDGLDQFENSTLFAAPDSDSTTILKILEETVTSAFENRGIRGLNQYKYHPHLTIAELKKPDAELAEKWKNMLGKKALGFEIIKSLQLCRMKLENKKYYEILAETPV</sequence>
<evidence type="ECO:0000313" key="1">
    <source>
        <dbReference type="Proteomes" id="UP000887576"/>
    </source>
</evidence>
<reference evidence="2" key="1">
    <citation type="submission" date="2022-11" db="UniProtKB">
        <authorList>
            <consortium name="WormBaseParasite"/>
        </authorList>
    </citation>
    <scope>IDENTIFICATION</scope>
</reference>
<protein>
    <submittedName>
        <fullName evidence="2">Poly A polymerase head domain-containing protein</fullName>
    </submittedName>
</protein>
<accession>A0AC34RPU9</accession>
<organism evidence="1 2">
    <name type="scientific">Panagrolaimus sp. JU765</name>
    <dbReference type="NCBI Taxonomy" id="591449"/>
    <lineage>
        <taxon>Eukaryota</taxon>
        <taxon>Metazoa</taxon>
        <taxon>Ecdysozoa</taxon>
        <taxon>Nematoda</taxon>
        <taxon>Chromadorea</taxon>
        <taxon>Rhabditida</taxon>
        <taxon>Tylenchina</taxon>
        <taxon>Panagrolaimomorpha</taxon>
        <taxon>Panagrolaimoidea</taxon>
        <taxon>Panagrolaimidae</taxon>
        <taxon>Panagrolaimus</taxon>
    </lineage>
</organism>
<evidence type="ECO:0000313" key="2">
    <source>
        <dbReference type="WBParaSite" id="JU765_v2.g8949.t1"/>
    </source>
</evidence>
<dbReference type="WBParaSite" id="JU765_v2.g8949.t1">
    <property type="protein sequence ID" value="JU765_v2.g8949.t1"/>
    <property type="gene ID" value="JU765_v2.g8949"/>
</dbReference>
<name>A0AC34RPU9_9BILA</name>